<organism evidence="4 5">
    <name type="scientific">Phytophthora nicotianae</name>
    <name type="common">Potato buckeye rot agent</name>
    <name type="synonym">Phytophthora parasitica</name>
    <dbReference type="NCBI Taxonomy" id="4792"/>
    <lineage>
        <taxon>Eukaryota</taxon>
        <taxon>Sar</taxon>
        <taxon>Stramenopiles</taxon>
        <taxon>Oomycota</taxon>
        <taxon>Peronosporomycetes</taxon>
        <taxon>Peronosporales</taxon>
        <taxon>Peronosporaceae</taxon>
        <taxon>Phytophthora</taxon>
    </lineage>
</organism>
<proteinExistence type="predicted"/>
<accession>A0A0W8DAT0</accession>
<keyword evidence="2" id="KW-0732">Signal</keyword>
<dbReference type="Pfam" id="PF01419">
    <property type="entry name" value="Jacalin"/>
    <property type="match status" value="1"/>
</dbReference>
<dbReference type="AlphaFoldDB" id="A0A0W8DAT0"/>
<evidence type="ECO:0000256" key="1">
    <source>
        <dbReference type="SAM" id="MobiDB-lite"/>
    </source>
</evidence>
<evidence type="ECO:0000313" key="5">
    <source>
        <dbReference type="Proteomes" id="UP000054636"/>
    </source>
</evidence>
<comment type="caution">
    <text evidence="4">The sequence shown here is derived from an EMBL/GenBank/DDBJ whole genome shotgun (WGS) entry which is preliminary data.</text>
</comment>
<dbReference type="Proteomes" id="UP000054636">
    <property type="component" value="Unassembled WGS sequence"/>
</dbReference>
<name>A0A0W8DAT0_PHYNI</name>
<reference evidence="4 5" key="1">
    <citation type="submission" date="2015-11" db="EMBL/GenBank/DDBJ databases">
        <title>Genomes and virulence difference between two physiological races of Phytophthora nicotianae.</title>
        <authorList>
            <person name="Liu H."/>
            <person name="Ma X."/>
            <person name="Yu H."/>
            <person name="Fang D."/>
            <person name="Li Y."/>
            <person name="Wang X."/>
            <person name="Wang W."/>
            <person name="Dong Y."/>
            <person name="Xiao B."/>
        </authorList>
    </citation>
    <scope>NUCLEOTIDE SEQUENCE [LARGE SCALE GENOMIC DNA]</scope>
    <source>
        <strain evidence="5">race 1</strain>
    </source>
</reference>
<dbReference type="InterPro" id="IPR036404">
    <property type="entry name" value="Jacalin-like_lectin_dom_sf"/>
</dbReference>
<sequence length="197" mass="20818">MHVLRLMLAIVVALISINNGVAIAVKTASESNDYPTLRDSIASGEADSEERKGRGGLHGDPFTDAALIKSGQKVLSINLRAGERVDAVILTIVNPSGEESTLYHGGDGGDLETPLALAEGEYITVMEAHAGTHKGRTRVKYIKFTTNKGNFIEGGTPTHKIGTDTAKEGYQLGGFDGRSGDELDLVSAIWTSIQPVG</sequence>
<feature type="signal peptide" evidence="2">
    <location>
        <begin position="1"/>
        <end position="22"/>
    </location>
</feature>
<feature type="region of interest" description="Disordered" evidence="1">
    <location>
        <begin position="34"/>
        <end position="58"/>
    </location>
</feature>
<evidence type="ECO:0000259" key="3">
    <source>
        <dbReference type="PROSITE" id="PS51752"/>
    </source>
</evidence>
<dbReference type="InterPro" id="IPR001229">
    <property type="entry name" value="Jacalin-like_lectin_dom"/>
</dbReference>
<dbReference type="EMBL" id="LNFP01000385">
    <property type="protein sequence ID" value="KUF93428.1"/>
    <property type="molecule type" value="Genomic_DNA"/>
</dbReference>
<dbReference type="SMART" id="SM00915">
    <property type="entry name" value="Jacalin"/>
    <property type="match status" value="1"/>
</dbReference>
<dbReference type="PROSITE" id="PS51752">
    <property type="entry name" value="JACALIN_LECTIN"/>
    <property type="match status" value="1"/>
</dbReference>
<evidence type="ECO:0000256" key="2">
    <source>
        <dbReference type="SAM" id="SignalP"/>
    </source>
</evidence>
<dbReference type="Gene3D" id="2.100.10.30">
    <property type="entry name" value="Jacalin-like lectin domain"/>
    <property type="match status" value="1"/>
</dbReference>
<evidence type="ECO:0000313" key="4">
    <source>
        <dbReference type="EMBL" id="KUF93428.1"/>
    </source>
</evidence>
<feature type="domain" description="Jacalin-type lectin" evidence="3">
    <location>
        <begin position="48"/>
        <end position="192"/>
    </location>
</feature>
<feature type="chain" id="PRO_5006941488" description="Jacalin-type lectin domain-containing protein" evidence="2">
    <location>
        <begin position="23"/>
        <end position="197"/>
    </location>
</feature>
<protein>
    <recommendedName>
        <fullName evidence="3">Jacalin-type lectin domain-containing protein</fullName>
    </recommendedName>
</protein>
<dbReference type="SUPFAM" id="SSF51101">
    <property type="entry name" value="Mannose-binding lectins"/>
    <property type="match status" value="1"/>
</dbReference>
<gene>
    <name evidence="4" type="ORF">AM588_10006295</name>
</gene>